<sequence>MLVFNGSLSGIYVVSKPATFNNRQFNDGVAASTLFLASLSHV</sequence>
<comment type="caution">
    <text evidence="1">The sequence shown here is derived from an EMBL/GenBank/DDBJ whole genome shotgun (WGS) entry which is preliminary data.</text>
</comment>
<evidence type="ECO:0000313" key="1">
    <source>
        <dbReference type="EMBL" id="CDT35678.1"/>
    </source>
</evidence>
<organism evidence="1 2">
    <name type="scientific">Vibrio crassostreae</name>
    <dbReference type="NCBI Taxonomy" id="246167"/>
    <lineage>
        <taxon>Bacteria</taxon>
        <taxon>Pseudomonadati</taxon>
        <taxon>Pseudomonadota</taxon>
        <taxon>Gammaproteobacteria</taxon>
        <taxon>Vibrionales</taxon>
        <taxon>Vibrionaceae</taxon>
        <taxon>Vibrio</taxon>
    </lineage>
</organism>
<dbReference type="EMBL" id="CCJV01000084">
    <property type="protein sequence ID" value="CDT35678.1"/>
    <property type="molecule type" value="Genomic_DNA"/>
</dbReference>
<dbReference type="AlphaFoldDB" id="A0A822N198"/>
<evidence type="ECO:0000313" key="2">
    <source>
        <dbReference type="Proteomes" id="UP000049495"/>
    </source>
</evidence>
<gene>
    <name evidence="1" type="ORF">VCR5J5_250107</name>
</gene>
<protein>
    <submittedName>
        <fullName evidence="1">Uncharacterized protein</fullName>
    </submittedName>
</protein>
<dbReference type="Proteomes" id="UP000049495">
    <property type="component" value="Unassembled WGS sequence"/>
</dbReference>
<reference evidence="2" key="1">
    <citation type="submission" date="2014-06" db="EMBL/GenBank/DDBJ databases">
        <authorList>
            <person name="Le Roux Frederique"/>
        </authorList>
    </citation>
    <scope>NUCLEOTIDE SEQUENCE [LARGE SCALE GENOMIC DNA]</scope>
    <source>
        <strain evidence="2">J5-5</strain>
    </source>
</reference>
<name>A0A822N198_9VIBR</name>
<accession>A0A822N198</accession>
<proteinExistence type="predicted"/>